<dbReference type="CDD" id="cd16934">
    <property type="entry name" value="HATPase_RsbT-like"/>
    <property type="match status" value="1"/>
</dbReference>
<dbReference type="InterPro" id="IPR036890">
    <property type="entry name" value="HATPase_C_sf"/>
</dbReference>
<organism evidence="2 3">
    <name type="scientific">Paenibacillus chartarius</name>
    <dbReference type="NCBI Taxonomy" id="747481"/>
    <lineage>
        <taxon>Bacteria</taxon>
        <taxon>Bacillati</taxon>
        <taxon>Bacillota</taxon>
        <taxon>Bacilli</taxon>
        <taxon>Bacillales</taxon>
        <taxon>Paenibacillaceae</taxon>
        <taxon>Paenibacillus</taxon>
    </lineage>
</organism>
<protein>
    <submittedName>
        <fullName evidence="2">Anti-sigma regulatory factor</fullName>
    </submittedName>
</protein>
<evidence type="ECO:0000313" key="3">
    <source>
        <dbReference type="Proteomes" id="UP001589776"/>
    </source>
</evidence>
<dbReference type="Proteomes" id="UP001589776">
    <property type="component" value="Unassembled WGS sequence"/>
</dbReference>
<dbReference type="EMBL" id="JBHLWN010000074">
    <property type="protein sequence ID" value="MFC0214534.1"/>
    <property type="molecule type" value="Genomic_DNA"/>
</dbReference>
<dbReference type="Gene3D" id="3.30.565.10">
    <property type="entry name" value="Histidine kinase-like ATPase, C-terminal domain"/>
    <property type="match status" value="1"/>
</dbReference>
<gene>
    <name evidence="2" type="ORF">ACFFK0_19050</name>
</gene>
<evidence type="ECO:0000259" key="1">
    <source>
        <dbReference type="SMART" id="SM00387"/>
    </source>
</evidence>
<reference evidence="2 3" key="1">
    <citation type="submission" date="2024-09" db="EMBL/GenBank/DDBJ databases">
        <authorList>
            <person name="Sun Q."/>
            <person name="Mori K."/>
        </authorList>
    </citation>
    <scope>NUCLEOTIDE SEQUENCE [LARGE SCALE GENOMIC DNA]</scope>
    <source>
        <strain evidence="2 3">CCM 7759</strain>
    </source>
</reference>
<dbReference type="Pfam" id="PF02518">
    <property type="entry name" value="HATPase_c"/>
    <property type="match status" value="1"/>
</dbReference>
<accession>A0ABV6DPF9</accession>
<dbReference type="RefSeq" id="WP_377471913.1">
    <property type="nucleotide sequence ID" value="NZ_JBHLWN010000074.1"/>
</dbReference>
<name>A0ABV6DPF9_9BACL</name>
<evidence type="ECO:0000313" key="2">
    <source>
        <dbReference type="EMBL" id="MFC0214534.1"/>
    </source>
</evidence>
<proteinExistence type="predicted"/>
<sequence>MNEMILIKSEGDTIVARQRGREMARVVGFNLVDQTRIAISISELSRNILLYAKNGKIELEEIRKEDALGIEVRAIDNGPGIQDLNKAMLDGYSTSDGLGMGLPGTKRLMDEFVVDTQVGRGTRITIRKWMNKDLYSC</sequence>
<dbReference type="SMART" id="SM00387">
    <property type="entry name" value="HATPase_c"/>
    <property type="match status" value="1"/>
</dbReference>
<feature type="domain" description="Histidine kinase/HSP90-like ATPase" evidence="1">
    <location>
        <begin position="32"/>
        <end position="132"/>
    </location>
</feature>
<comment type="caution">
    <text evidence="2">The sequence shown here is derived from an EMBL/GenBank/DDBJ whole genome shotgun (WGS) entry which is preliminary data.</text>
</comment>
<keyword evidence="3" id="KW-1185">Reference proteome</keyword>
<dbReference type="InterPro" id="IPR003594">
    <property type="entry name" value="HATPase_dom"/>
</dbReference>
<dbReference type="SUPFAM" id="SSF55874">
    <property type="entry name" value="ATPase domain of HSP90 chaperone/DNA topoisomerase II/histidine kinase"/>
    <property type="match status" value="1"/>
</dbReference>